<reference evidence="1" key="2">
    <citation type="journal article" date="2024" name="Plant">
        <title>Genomic evolution and insights into agronomic trait innovations of Sesamum species.</title>
        <authorList>
            <person name="Miao H."/>
            <person name="Wang L."/>
            <person name="Qu L."/>
            <person name="Liu H."/>
            <person name="Sun Y."/>
            <person name="Le M."/>
            <person name="Wang Q."/>
            <person name="Wei S."/>
            <person name="Zheng Y."/>
            <person name="Lin W."/>
            <person name="Duan Y."/>
            <person name="Cao H."/>
            <person name="Xiong S."/>
            <person name="Wang X."/>
            <person name="Wei L."/>
            <person name="Li C."/>
            <person name="Ma Q."/>
            <person name="Ju M."/>
            <person name="Zhao R."/>
            <person name="Li G."/>
            <person name="Mu C."/>
            <person name="Tian Q."/>
            <person name="Mei H."/>
            <person name="Zhang T."/>
            <person name="Gao T."/>
            <person name="Zhang H."/>
        </authorList>
    </citation>
    <scope>NUCLEOTIDE SEQUENCE</scope>
    <source>
        <strain evidence="1">KEN1</strain>
    </source>
</reference>
<comment type="caution">
    <text evidence="1">The sequence shown here is derived from an EMBL/GenBank/DDBJ whole genome shotgun (WGS) entry which is preliminary data.</text>
</comment>
<reference evidence="1" key="1">
    <citation type="submission" date="2020-06" db="EMBL/GenBank/DDBJ databases">
        <authorList>
            <person name="Li T."/>
            <person name="Hu X."/>
            <person name="Zhang T."/>
            <person name="Song X."/>
            <person name="Zhang H."/>
            <person name="Dai N."/>
            <person name="Sheng W."/>
            <person name="Hou X."/>
            <person name="Wei L."/>
        </authorList>
    </citation>
    <scope>NUCLEOTIDE SEQUENCE</scope>
    <source>
        <strain evidence="1">KEN1</strain>
        <tissue evidence="1">Leaf</tissue>
    </source>
</reference>
<dbReference type="EMBL" id="JACGWN010000007">
    <property type="protein sequence ID" value="KAL0442422.1"/>
    <property type="molecule type" value="Genomic_DNA"/>
</dbReference>
<name>A0AAW2WKV8_9LAMI</name>
<dbReference type="AlphaFoldDB" id="A0AAW2WKV8"/>
<sequence length="86" mass="9426">MAPYADCWANAGGKSMDFAFLRDSVIEFAKQSAGLHPGGLILHVHVDRPEVKHVEYDERGVRYIRNALVIVAAAADLKLDAEFLGT</sequence>
<proteinExistence type="predicted"/>
<accession>A0AAW2WKV8</accession>
<gene>
    <name evidence="1" type="ORF">Slati_1964900</name>
</gene>
<evidence type="ECO:0000313" key="1">
    <source>
        <dbReference type="EMBL" id="KAL0442422.1"/>
    </source>
</evidence>
<protein>
    <submittedName>
        <fullName evidence="1">Uncharacterized protein</fullName>
    </submittedName>
</protein>
<organism evidence="1">
    <name type="scientific">Sesamum latifolium</name>
    <dbReference type="NCBI Taxonomy" id="2727402"/>
    <lineage>
        <taxon>Eukaryota</taxon>
        <taxon>Viridiplantae</taxon>
        <taxon>Streptophyta</taxon>
        <taxon>Embryophyta</taxon>
        <taxon>Tracheophyta</taxon>
        <taxon>Spermatophyta</taxon>
        <taxon>Magnoliopsida</taxon>
        <taxon>eudicotyledons</taxon>
        <taxon>Gunneridae</taxon>
        <taxon>Pentapetalae</taxon>
        <taxon>asterids</taxon>
        <taxon>lamiids</taxon>
        <taxon>Lamiales</taxon>
        <taxon>Pedaliaceae</taxon>
        <taxon>Sesamum</taxon>
    </lineage>
</organism>